<dbReference type="Gene3D" id="3.40.718.10">
    <property type="entry name" value="Isopropylmalate Dehydrogenase"/>
    <property type="match status" value="1"/>
</dbReference>
<organism evidence="5 6">
    <name type="scientific">Methylocapsa palsarum</name>
    <dbReference type="NCBI Taxonomy" id="1612308"/>
    <lineage>
        <taxon>Bacteria</taxon>
        <taxon>Pseudomonadati</taxon>
        <taxon>Pseudomonadota</taxon>
        <taxon>Alphaproteobacteria</taxon>
        <taxon>Hyphomicrobiales</taxon>
        <taxon>Beijerinckiaceae</taxon>
        <taxon>Methylocapsa</taxon>
    </lineage>
</organism>
<dbReference type="NCBIfam" id="NF008852">
    <property type="entry name" value="PRK11890.1"/>
    <property type="match status" value="1"/>
</dbReference>
<proteinExistence type="inferred from homology"/>
<accession>A0A1I3W6W0</accession>
<evidence type="ECO:0000256" key="3">
    <source>
        <dbReference type="ARBA" id="ARBA00023315"/>
    </source>
</evidence>
<dbReference type="PANTHER" id="PTHR43356:SF2">
    <property type="entry name" value="PHOSPHATE ACETYLTRANSFERASE"/>
    <property type="match status" value="1"/>
</dbReference>
<dbReference type="Pfam" id="PF01515">
    <property type="entry name" value="PTA_PTB"/>
    <property type="match status" value="1"/>
</dbReference>
<dbReference type="InterPro" id="IPR002505">
    <property type="entry name" value="PTA_PTB"/>
</dbReference>
<dbReference type="InterPro" id="IPR050500">
    <property type="entry name" value="Phos_Acetyltrans/Butyryltrans"/>
</dbReference>
<reference evidence="5 6" key="1">
    <citation type="submission" date="2016-10" db="EMBL/GenBank/DDBJ databases">
        <authorList>
            <person name="de Groot N.N."/>
        </authorList>
    </citation>
    <scope>NUCLEOTIDE SEQUENCE [LARGE SCALE GENOMIC DNA]</scope>
    <source>
        <strain evidence="5 6">NE2</strain>
    </source>
</reference>
<keyword evidence="3" id="KW-0012">Acyltransferase</keyword>
<sequence length="316" mass="32610">MTNARAHEKYDALIQRCEGLSPLRTAVAHPCDETSLRGALAAAKALLIAPILVGPGAKISALAAAQGLDLSGLKLIDVPHSHAAAAAAVELVRKGEADAIMKGSLHTDELMAEVVNKQTGIRTERRVSHVFIMDAPNYPKPLFITDAAINIFPGLDDKKDIVQNAIDLAIALGIPRPKVAILSAAETVNSKIPSTVDAAALCKMAERGQITGGVLDGPLALDNAISREAALAKNIKSEVAGDADILIAPDLEAGNILAKELTFLAGADAAGIVLGARVPIILTSRADTLRTRMASCAVAALYAAARRAALAAKLGG</sequence>
<dbReference type="InterPro" id="IPR012147">
    <property type="entry name" value="P_Ac_Bu_trans"/>
</dbReference>
<gene>
    <name evidence="5" type="ORF">SAMN05444581_101372</name>
</gene>
<dbReference type="NCBIfam" id="NF006045">
    <property type="entry name" value="PRK08190.1"/>
    <property type="match status" value="1"/>
</dbReference>
<comment type="similarity">
    <text evidence="1">Belongs to the phosphate acetyltransferase and butyryltransferase family.</text>
</comment>
<evidence type="ECO:0000313" key="5">
    <source>
        <dbReference type="EMBL" id="SFK02933.1"/>
    </source>
</evidence>
<dbReference type="Proteomes" id="UP000198755">
    <property type="component" value="Unassembled WGS sequence"/>
</dbReference>
<dbReference type="GO" id="GO:0016746">
    <property type="term" value="F:acyltransferase activity"/>
    <property type="evidence" value="ECO:0007669"/>
    <property type="project" value="UniProtKB-KW"/>
</dbReference>
<evidence type="ECO:0000256" key="1">
    <source>
        <dbReference type="ARBA" id="ARBA00005656"/>
    </source>
</evidence>
<feature type="domain" description="Phosphate acetyl/butaryl transferase" evidence="4">
    <location>
        <begin position="85"/>
        <end position="300"/>
    </location>
</feature>
<dbReference type="AlphaFoldDB" id="A0A1I3W6W0"/>
<dbReference type="OrthoDB" id="9800237at2"/>
<evidence type="ECO:0000259" key="4">
    <source>
        <dbReference type="Pfam" id="PF01515"/>
    </source>
</evidence>
<dbReference type="RefSeq" id="WP_091676667.1">
    <property type="nucleotide sequence ID" value="NZ_FOSN01000001.1"/>
</dbReference>
<dbReference type="PANTHER" id="PTHR43356">
    <property type="entry name" value="PHOSPHATE ACETYLTRANSFERASE"/>
    <property type="match status" value="1"/>
</dbReference>
<evidence type="ECO:0000256" key="2">
    <source>
        <dbReference type="ARBA" id="ARBA00022679"/>
    </source>
</evidence>
<dbReference type="PIRSF" id="PIRSF000428">
    <property type="entry name" value="P_Ac_trans"/>
    <property type="match status" value="1"/>
</dbReference>
<protein>
    <submittedName>
        <fullName evidence="5">Phosphate acetyltransferase</fullName>
    </submittedName>
</protein>
<keyword evidence="2 5" id="KW-0808">Transferase</keyword>
<evidence type="ECO:0000313" key="6">
    <source>
        <dbReference type="Proteomes" id="UP000198755"/>
    </source>
</evidence>
<name>A0A1I3W6W0_9HYPH</name>
<keyword evidence="6" id="KW-1185">Reference proteome</keyword>
<dbReference type="EMBL" id="FOSN01000001">
    <property type="protein sequence ID" value="SFK02933.1"/>
    <property type="molecule type" value="Genomic_DNA"/>
</dbReference>
<dbReference type="SUPFAM" id="SSF53659">
    <property type="entry name" value="Isocitrate/Isopropylmalate dehydrogenase-like"/>
    <property type="match status" value="1"/>
</dbReference>
<dbReference type="STRING" id="1612308.SAMN05444581_101372"/>